<organism evidence="1">
    <name type="scientific">Tanacetum cinerariifolium</name>
    <name type="common">Dalmatian daisy</name>
    <name type="synonym">Chrysanthemum cinerariifolium</name>
    <dbReference type="NCBI Taxonomy" id="118510"/>
    <lineage>
        <taxon>Eukaryota</taxon>
        <taxon>Viridiplantae</taxon>
        <taxon>Streptophyta</taxon>
        <taxon>Embryophyta</taxon>
        <taxon>Tracheophyta</taxon>
        <taxon>Spermatophyta</taxon>
        <taxon>Magnoliopsida</taxon>
        <taxon>eudicotyledons</taxon>
        <taxon>Gunneridae</taxon>
        <taxon>Pentapetalae</taxon>
        <taxon>asterids</taxon>
        <taxon>campanulids</taxon>
        <taxon>Asterales</taxon>
        <taxon>Asteraceae</taxon>
        <taxon>Asteroideae</taxon>
        <taxon>Anthemideae</taxon>
        <taxon>Anthemidinae</taxon>
        <taxon>Tanacetum</taxon>
    </lineage>
</organism>
<dbReference type="AlphaFoldDB" id="A0A6L2M4J5"/>
<name>A0A6L2M4J5_TANCI</name>
<sequence length="327" mass="37787">MDEKVELQYRLRWLSQGSISNVPQSMVDASLELYPVPYSMLKPLCLLEPKKKAGRLGSYAKPVHKSYISPFRYYKCFLYSFGTNFRLITETISHSRDGRDSSRDWYQKRFLNTINDVLEWEVVDTGLCVKKAMKEIHMCLLASKDCWLLTCGIKELCKQYGKPIMFYTLLKQRKSSRKPIMFYTLLKQRKSSSIVCTRRSSQSTIQALVMKSLTLQNANQPRVPLTNPYQQYIGLPQTHMPQLQVSAKYLRRRQDAIMFFQLHGGAPTTNFSLRHAFGGFLDSQILAVAPKTDLQKCVRILLRTFETTVDATQAYDEALRLMCKARA</sequence>
<dbReference type="EMBL" id="BKCJ010005734">
    <property type="protein sequence ID" value="GEU68359.1"/>
    <property type="molecule type" value="Genomic_DNA"/>
</dbReference>
<gene>
    <name evidence="1" type="ORF">Tci_040337</name>
</gene>
<comment type="caution">
    <text evidence="1">The sequence shown here is derived from an EMBL/GenBank/DDBJ whole genome shotgun (WGS) entry which is preliminary data.</text>
</comment>
<proteinExistence type="predicted"/>
<accession>A0A6L2M4J5</accession>
<evidence type="ECO:0000313" key="1">
    <source>
        <dbReference type="EMBL" id="GEU68359.1"/>
    </source>
</evidence>
<protein>
    <submittedName>
        <fullName evidence="1">Uncharacterized protein</fullName>
    </submittedName>
</protein>
<reference evidence="1" key="1">
    <citation type="journal article" date="2019" name="Sci. Rep.">
        <title>Draft genome of Tanacetum cinerariifolium, the natural source of mosquito coil.</title>
        <authorList>
            <person name="Yamashiro T."/>
            <person name="Shiraishi A."/>
            <person name="Satake H."/>
            <person name="Nakayama K."/>
        </authorList>
    </citation>
    <scope>NUCLEOTIDE SEQUENCE</scope>
</reference>